<evidence type="ECO:0000256" key="11">
    <source>
        <dbReference type="ARBA" id="ARBA00023014"/>
    </source>
</evidence>
<evidence type="ECO:0000256" key="8">
    <source>
        <dbReference type="ARBA" id="ARBA00022989"/>
    </source>
</evidence>
<name>A0ABX9EEX3_9PSEU</name>
<accession>A0ABX9EEX3</accession>
<evidence type="ECO:0000256" key="17">
    <source>
        <dbReference type="ARBA" id="ARBA00030944"/>
    </source>
</evidence>
<feature type="domain" description="Rieske" evidence="21">
    <location>
        <begin position="13"/>
        <end position="116"/>
    </location>
</feature>
<evidence type="ECO:0000256" key="10">
    <source>
        <dbReference type="ARBA" id="ARBA00023004"/>
    </source>
</evidence>
<dbReference type="PROSITE" id="PS51296">
    <property type="entry name" value="RIESKE"/>
    <property type="match status" value="1"/>
</dbReference>
<comment type="subcellular location">
    <subcellularLocation>
        <location evidence="2">Membrane</location>
    </subcellularLocation>
</comment>
<dbReference type="Pfam" id="PF00355">
    <property type="entry name" value="Rieske"/>
    <property type="match status" value="1"/>
</dbReference>
<evidence type="ECO:0000256" key="14">
    <source>
        <dbReference type="ARBA" id="ARBA00025712"/>
    </source>
</evidence>
<keyword evidence="5" id="KW-0001">2Fe-2S</keyword>
<dbReference type="EC" id="1.14.19.21" evidence="16"/>
<dbReference type="RefSeq" id="WP_112225011.1">
    <property type="nucleotide sequence ID" value="NZ_QLTT01000001.1"/>
</dbReference>
<dbReference type="PANTHER" id="PTHR21266:SF32">
    <property type="entry name" value="CHOLESTEROL 7-DESATURASE NVD"/>
    <property type="match status" value="1"/>
</dbReference>
<keyword evidence="8" id="KW-1133">Transmembrane helix</keyword>
<evidence type="ECO:0000256" key="12">
    <source>
        <dbReference type="ARBA" id="ARBA00023136"/>
    </source>
</evidence>
<keyword evidence="4" id="KW-0812">Transmembrane</keyword>
<protein>
    <recommendedName>
        <fullName evidence="16">cholesterol 7-desaturase</fullName>
        <ecNumber evidence="16">1.14.19.21</ecNumber>
    </recommendedName>
    <alternativeName>
        <fullName evidence="17">Rieske-type oxygenase</fullName>
    </alternativeName>
</protein>
<sequence length="333" mass="37328">MKPVPRLPYPDGWFAVGFSSEFPVGRVLRRNFMGEELVVYRTRSGRVCVTRPFCPHLGAHLGYGGRVEAENIVCPFHHFAFGPSGDCVRTGTGAPPPPKARLDTLEVREVNGMVLVWHHAQGATPQWEIPPVPTDGFPATAHRTFTLVDHPQDIVENSVDWAHFRPVHKLAIEVRKPPFFHGRTMELEYDGTGDHGGNLGFFSLLTANATVKVTGLGWITADAWVPKLGIRLLVWVLSTPIDPVRIDLRIVVTARLWAPPGRLTPPRSLMPIAVSRLATRAITPLFCFDLKNDFPIWENKIYQDRPRLTQGDGPITPFRRWASQFYSSPLDTH</sequence>
<evidence type="ECO:0000256" key="4">
    <source>
        <dbReference type="ARBA" id="ARBA00022692"/>
    </source>
</evidence>
<keyword evidence="12" id="KW-0472">Membrane</keyword>
<comment type="catalytic activity">
    <reaction evidence="19">
        <text>cholesterol + NADH + O2 + H(+) = 7-dehydrocholesterol + NAD(+) + 2 H2O</text>
        <dbReference type="Rhea" id="RHEA:51644"/>
        <dbReference type="ChEBI" id="CHEBI:15377"/>
        <dbReference type="ChEBI" id="CHEBI:15378"/>
        <dbReference type="ChEBI" id="CHEBI:15379"/>
        <dbReference type="ChEBI" id="CHEBI:16113"/>
        <dbReference type="ChEBI" id="CHEBI:17759"/>
        <dbReference type="ChEBI" id="CHEBI:57540"/>
        <dbReference type="ChEBI" id="CHEBI:57945"/>
        <dbReference type="EC" id="1.14.19.21"/>
    </reaction>
    <physiologicalReaction direction="left-to-right" evidence="19">
        <dbReference type="Rhea" id="RHEA:51645"/>
    </physiologicalReaction>
</comment>
<evidence type="ECO:0000256" key="15">
    <source>
        <dbReference type="ARBA" id="ARBA00025729"/>
    </source>
</evidence>
<keyword evidence="6" id="KW-0479">Metal-binding</keyword>
<dbReference type="SUPFAM" id="SSF55961">
    <property type="entry name" value="Bet v1-like"/>
    <property type="match status" value="1"/>
</dbReference>
<dbReference type="CDD" id="cd03469">
    <property type="entry name" value="Rieske_RO_Alpha_N"/>
    <property type="match status" value="1"/>
</dbReference>
<dbReference type="Gene3D" id="3.90.380.10">
    <property type="entry name" value="Naphthalene 1,2-dioxygenase Alpha Subunit, Chain A, domain 1"/>
    <property type="match status" value="1"/>
</dbReference>
<evidence type="ECO:0000256" key="20">
    <source>
        <dbReference type="ARBA" id="ARBA00049548"/>
    </source>
</evidence>
<proteinExistence type="inferred from homology"/>
<comment type="subunit">
    <text evidence="18">Homotrimer. The two-component system 3-ketosteroid-9-alpha-monooxygenase is composed of an oxygenase component KshA and a reductase component KshB.</text>
</comment>
<dbReference type="SUPFAM" id="SSF50022">
    <property type="entry name" value="ISP domain"/>
    <property type="match status" value="1"/>
</dbReference>
<evidence type="ECO:0000313" key="23">
    <source>
        <dbReference type="Proteomes" id="UP000248714"/>
    </source>
</evidence>
<evidence type="ECO:0000256" key="3">
    <source>
        <dbReference type="ARBA" id="ARBA00004972"/>
    </source>
</evidence>
<comment type="pathway">
    <text evidence="14">Steroid hormone biosynthesis; dafachronic acid biosynthesis.</text>
</comment>
<evidence type="ECO:0000259" key="21">
    <source>
        <dbReference type="PROSITE" id="PS51296"/>
    </source>
</evidence>
<comment type="similarity">
    <text evidence="15">Belongs to the cholesterol 7-desaturase family.</text>
</comment>
<dbReference type="Proteomes" id="UP000248714">
    <property type="component" value="Unassembled WGS sequence"/>
</dbReference>
<comment type="pathway">
    <text evidence="3">Hormone biosynthesis.</text>
</comment>
<keyword evidence="13" id="KW-0753">Steroid metabolism</keyword>
<dbReference type="Gene3D" id="2.102.10.10">
    <property type="entry name" value="Rieske [2Fe-2S] iron-sulphur domain"/>
    <property type="match status" value="1"/>
</dbReference>
<evidence type="ECO:0000256" key="19">
    <source>
        <dbReference type="ARBA" id="ARBA00047853"/>
    </source>
</evidence>
<evidence type="ECO:0000256" key="5">
    <source>
        <dbReference type="ARBA" id="ARBA00022714"/>
    </source>
</evidence>
<keyword evidence="9" id="KW-0560">Oxidoreductase</keyword>
<keyword evidence="13" id="KW-0443">Lipid metabolism</keyword>
<evidence type="ECO:0000256" key="13">
    <source>
        <dbReference type="ARBA" id="ARBA00023221"/>
    </source>
</evidence>
<comment type="cofactor">
    <cofactor evidence="1">
        <name>Fe cation</name>
        <dbReference type="ChEBI" id="CHEBI:24875"/>
    </cofactor>
</comment>
<dbReference type="PANTHER" id="PTHR21266">
    <property type="entry name" value="IRON-SULFUR DOMAIN CONTAINING PROTEIN"/>
    <property type="match status" value="1"/>
</dbReference>
<evidence type="ECO:0000256" key="2">
    <source>
        <dbReference type="ARBA" id="ARBA00004370"/>
    </source>
</evidence>
<gene>
    <name evidence="22" type="ORF">C8D87_10119</name>
</gene>
<evidence type="ECO:0000256" key="18">
    <source>
        <dbReference type="ARBA" id="ARBA00046982"/>
    </source>
</evidence>
<comment type="caution">
    <text evidence="22">The sequence shown here is derived from an EMBL/GenBank/DDBJ whole genome shotgun (WGS) entry which is preliminary data.</text>
</comment>
<dbReference type="InterPro" id="IPR045605">
    <property type="entry name" value="KshA-like_C"/>
</dbReference>
<evidence type="ECO:0000256" key="16">
    <source>
        <dbReference type="ARBA" id="ARBA00026095"/>
    </source>
</evidence>
<dbReference type="InterPro" id="IPR036922">
    <property type="entry name" value="Rieske_2Fe-2S_sf"/>
</dbReference>
<keyword evidence="23" id="KW-1185">Reference proteome</keyword>
<keyword evidence="11" id="KW-0411">Iron-sulfur</keyword>
<evidence type="ECO:0000256" key="9">
    <source>
        <dbReference type="ARBA" id="ARBA00023002"/>
    </source>
</evidence>
<keyword evidence="10" id="KW-0408">Iron</keyword>
<dbReference type="InterPro" id="IPR050584">
    <property type="entry name" value="Cholesterol_7-desaturase"/>
</dbReference>
<evidence type="ECO:0000313" key="22">
    <source>
        <dbReference type="EMBL" id="RAS69720.1"/>
    </source>
</evidence>
<dbReference type="Pfam" id="PF19298">
    <property type="entry name" value="KshA_C"/>
    <property type="match status" value="1"/>
</dbReference>
<comment type="catalytic activity">
    <reaction evidence="20">
        <text>cholesterol + NADPH + O2 + H(+) = 7-dehydrocholesterol + NADP(+) + 2 H2O</text>
        <dbReference type="Rhea" id="RHEA:45024"/>
        <dbReference type="ChEBI" id="CHEBI:15377"/>
        <dbReference type="ChEBI" id="CHEBI:15378"/>
        <dbReference type="ChEBI" id="CHEBI:15379"/>
        <dbReference type="ChEBI" id="CHEBI:16113"/>
        <dbReference type="ChEBI" id="CHEBI:17759"/>
        <dbReference type="ChEBI" id="CHEBI:57783"/>
        <dbReference type="ChEBI" id="CHEBI:58349"/>
        <dbReference type="EC" id="1.14.19.21"/>
    </reaction>
    <physiologicalReaction direction="left-to-right" evidence="20">
        <dbReference type="Rhea" id="RHEA:45025"/>
    </physiologicalReaction>
</comment>
<dbReference type="EMBL" id="QLTT01000001">
    <property type="protein sequence ID" value="RAS69720.1"/>
    <property type="molecule type" value="Genomic_DNA"/>
</dbReference>
<reference evidence="22 23" key="1">
    <citation type="submission" date="2018-06" db="EMBL/GenBank/DDBJ databases">
        <title>Genomic Encyclopedia of Type Strains, Phase IV (KMG-IV): sequencing the most valuable type-strain genomes for metagenomic binning, comparative biology and taxonomic classification.</title>
        <authorList>
            <person name="Goeker M."/>
        </authorList>
    </citation>
    <scope>NUCLEOTIDE SEQUENCE [LARGE SCALE GENOMIC DNA]</scope>
    <source>
        <strain evidence="22 23">DSM 45479</strain>
    </source>
</reference>
<evidence type="ECO:0000256" key="1">
    <source>
        <dbReference type="ARBA" id="ARBA00001962"/>
    </source>
</evidence>
<evidence type="ECO:0000256" key="7">
    <source>
        <dbReference type="ARBA" id="ARBA00022963"/>
    </source>
</evidence>
<organism evidence="22 23">
    <name type="scientific">Lentzea atacamensis</name>
    <dbReference type="NCBI Taxonomy" id="531938"/>
    <lineage>
        <taxon>Bacteria</taxon>
        <taxon>Bacillati</taxon>
        <taxon>Actinomycetota</taxon>
        <taxon>Actinomycetes</taxon>
        <taxon>Pseudonocardiales</taxon>
        <taxon>Pseudonocardiaceae</taxon>
        <taxon>Lentzea</taxon>
    </lineage>
</organism>
<evidence type="ECO:0000256" key="6">
    <source>
        <dbReference type="ARBA" id="ARBA00022723"/>
    </source>
</evidence>
<dbReference type="InterPro" id="IPR017941">
    <property type="entry name" value="Rieske_2Fe-2S"/>
</dbReference>
<keyword evidence="7" id="KW-0442">Lipid degradation</keyword>